<reference evidence="11 12" key="1">
    <citation type="submission" date="2017-09" db="EMBL/GenBank/DDBJ databases">
        <title>Sphingomonas adhaesiva DSM 7418, whole genome shotgun sequence.</title>
        <authorList>
            <person name="Feng G."/>
            <person name="Zhu H."/>
        </authorList>
    </citation>
    <scope>NUCLEOTIDE SEQUENCE [LARGE SCALE GENOMIC DNA]</scope>
    <source>
        <strain evidence="11 12">DSM 7418</strain>
    </source>
</reference>
<organism evidence="11 12">
    <name type="scientific">Sphingomonas adhaesiva</name>
    <dbReference type="NCBI Taxonomy" id="28212"/>
    <lineage>
        <taxon>Bacteria</taxon>
        <taxon>Pseudomonadati</taxon>
        <taxon>Pseudomonadota</taxon>
        <taxon>Alphaproteobacteria</taxon>
        <taxon>Sphingomonadales</taxon>
        <taxon>Sphingomonadaceae</taxon>
        <taxon>Sphingomonas</taxon>
    </lineage>
</organism>
<dbReference type="EC" id="2.7.2.1" evidence="9"/>
<dbReference type="RefSeq" id="WP_066709928.1">
    <property type="nucleotide sequence ID" value="NZ_NWVC01000019.1"/>
</dbReference>
<feature type="binding site" evidence="9">
    <location>
        <begin position="284"/>
        <end position="286"/>
    </location>
    <ligand>
        <name>ATP</name>
        <dbReference type="ChEBI" id="CHEBI:30616"/>
    </ligand>
</feature>
<evidence type="ECO:0000256" key="8">
    <source>
        <dbReference type="ARBA" id="ARBA00022842"/>
    </source>
</evidence>
<dbReference type="GO" id="GO:0006085">
    <property type="term" value="P:acetyl-CoA biosynthetic process"/>
    <property type="evidence" value="ECO:0007669"/>
    <property type="project" value="UniProtKB-UniRule"/>
</dbReference>
<protein>
    <recommendedName>
        <fullName evidence="9">Acetate kinase</fullName>
        <ecNumber evidence="9">2.7.2.1</ecNumber>
    </recommendedName>
    <alternativeName>
        <fullName evidence="9">Acetokinase</fullName>
    </alternativeName>
</protein>
<feature type="site" description="Transition state stabilizer" evidence="9">
    <location>
        <position position="182"/>
    </location>
</feature>
<dbReference type="GO" id="GO:0000287">
    <property type="term" value="F:magnesium ion binding"/>
    <property type="evidence" value="ECO:0007669"/>
    <property type="project" value="UniProtKB-UniRule"/>
</dbReference>
<feature type="binding site" evidence="9">
    <location>
        <begin position="209"/>
        <end position="213"/>
    </location>
    <ligand>
        <name>ATP</name>
        <dbReference type="ChEBI" id="CHEBI:30616"/>
    </ligand>
</feature>
<dbReference type="PIRSF" id="PIRSF000722">
    <property type="entry name" value="Acetate_prop_kin"/>
    <property type="match status" value="1"/>
</dbReference>
<dbReference type="UniPathway" id="UPA00340">
    <property type="reaction ID" value="UER00458"/>
</dbReference>
<evidence type="ECO:0000313" key="12">
    <source>
        <dbReference type="Proteomes" id="UP000218323"/>
    </source>
</evidence>
<dbReference type="HAMAP" id="MF_00020">
    <property type="entry name" value="Acetate_kinase"/>
    <property type="match status" value="1"/>
</dbReference>
<keyword evidence="6 9" id="KW-0418">Kinase</keyword>
<dbReference type="AlphaFoldDB" id="A0A2A4I589"/>
<dbReference type="InterPro" id="IPR000890">
    <property type="entry name" value="Aliphatic_acid_kin_short-chain"/>
</dbReference>
<evidence type="ECO:0000256" key="7">
    <source>
        <dbReference type="ARBA" id="ARBA00022840"/>
    </source>
</evidence>
<dbReference type="GO" id="GO:0005524">
    <property type="term" value="F:ATP binding"/>
    <property type="evidence" value="ECO:0007669"/>
    <property type="project" value="UniProtKB-KW"/>
</dbReference>
<evidence type="ECO:0000256" key="9">
    <source>
        <dbReference type="HAMAP-Rule" id="MF_00020"/>
    </source>
</evidence>
<keyword evidence="2 9" id="KW-0963">Cytoplasm</keyword>
<dbReference type="PRINTS" id="PR00471">
    <property type="entry name" value="ACETATEKNASE"/>
</dbReference>
<keyword evidence="8 9" id="KW-0460">Magnesium</keyword>
<dbReference type="PANTHER" id="PTHR21060:SF21">
    <property type="entry name" value="ACETATE KINASE"/>
    <property type="match status" value="1"/>
</dbReference>
<keyword evidence="4 9" id="KW-0479">Metal-binding</keyword>
<evidence type="ECO:0000256" key="1">
    <source>
        <dbReference type="ARBA" id="ARBA00008748"/>
    </source>
</evidence>
<feature type="binding site" evidence="9">
    <location>
        <position position="9"/>
    </location>
    <ligand>
        <name>Mg(2+)</name>
        <dbReference type="ChEBI" id="CHEBI:18420"/>
    </ligand>
</feature>
<feature type="site" description="Transition state stabilizer" evidence="9">
    <location>
        <position position="242"/>
    </location>
</feature>
<dbReference type="SUPFAM" id="SSF53067">
    <property type="entry name" value="Actin-like ATPase domain"/>
    <property type="match status" value="2"/>
</dbReference>
<dbReference type="GO" id="GO:0006083">
    <property type="term" value="P:acetate metabolic process"/>
    <property type="evidence" value="ECO:0007669"/>
    <property type="project" value="TreeGrafter"/>
</dbReference>
<accession>A0A2A4I589</accession>
<comment type="caution">
    <text evidence="11">The sequence shown here is derived from an EMBL/GenBank/DDBJ whole genome shotgun (WGS) entry which is preliminary data.</text>
</comment>
<dbReference type="Proteomes" id="UP000218323">
    <property type="component" value="Unassembled WGS sequence"/>
</dbReference>
<feature type="binding site" evidence="9">
    <location>
        <position position="94"/>
    </location>
    <ligand>
        <name>substrate</name>
    </ligand>
</feature>
<comment type="subcellular location">
    <subcellularLocation>
        <location evidence="9">Cytoplasm</location>
    </subcellularLocation>
</comment>
<evidence type="ECO:0000256" key="10">
    <source>
        <dbReference type="RuleBase" id="RU003835"/>
    </source>
</evidence>
<dbReference type="PROSITE" id="PS01075">
    <property type="entry name" value="ACETATE_KINASE_1"/>
    <property type="match status" value="1"/>
</dbReference>
<evidence type="ECO:0000256" key="4">
    <source>
        <dbReference type="ARBA" id="ARBA00022723"/>
    </source>
</evidence>
<dbReference type="InterPro" id="IPR043129">
    <property type="entry name" value="ATPase_NBD"/>
</dbReference>
<feature type="binding site" evidence="9">
    <location>
        <position position="16"/>
    </location>
    <ligand>
        <name>ATP</name>
        <dbReference type="ChEBI" id="CHEBI:30616"/>
    </ligand>
</feature>
<dbReference type="PROSITE" id="PS01076">
    <property type="entry name" value="ACETATE_KINASE_2"/>
    <property type="match status" value="1"/>
</dbReference>
<dbReference type="InterPro" id="IPR023865">
    <property type="entry name" value="Aliphatic_acid_kinase_CS"/>
</dbReference>
<feature type="binding site" evidence="9">
    <location>
        <position position="380"/>
    </location>
    <ligand>
        <name>Mg(2+)</name>
        <dbReference type="ChEBI" id="CHEBI:18420"/>
    </ligand>
</feature>
<keyword evidence="12" id="KW-1185">Reference proteome</keyword>
<dbReference type="Gene3D" id="3.30.420.40">
    <property type="match status" value="2"/>
</dbReference>
<comment type="caution">
    <text evidence="9">Lacks conserved residue(s) required for the propagation of feature annotation.</text>
</comment>
<dbReference type="GO" id="GO:0005829">
    <property type="term" value="C:cytosol"/>
    <property type="evidence" value="ECO:0007669"/>
    <property type="project" value="TreeGrafter"/>
</dbReference>
<comment type="function">
    <text evidence="9">Catalyzes the formation of acetyl phosphate from acetate and ATP. Can also catalyze the reverse reaction.</text>
</comment>
<dbReference type="GO" id="GO:0008776">
    <property type="term" value="F:acetate kinase activity"/>
    <property type="evidence" value="ECO:0007669"/>
    <property type="project" value="UniProtKB-UniRule"/>
</dbReference>
<proteinExistence type="inferred from homology"/>
<evidence type="ECO:0000256" key="5">
    <source>
        <dbReference type="ARBA" id="ARBA00022741"/>
    </source>
</evidence>
<keyword evidence="7 9" id="KW-0067">ATP-binding</keyword>
<evidence type="ECO:0000313" key="11">
    <source>
        <dbReference type="EMBL" id="PCG12953.1"/>
    </source>
</evidence>
<keyword evidence="3 9" id="KW-0808">Transferase</keyword>
<gene>
    <name evidence="9" type="primary">ackA</name>
    <name evidence="11" type="ORF">COA07_17235</name>
</gene>
<comment type="cofactor">
    <cofactor evidence="9">
        <name>Mg(2+)</name>
        <dbReference type="ChEBI" id="CHEBI:18420"/>
    </cofactor>
    <cofactor evidence="9">
        <name>Mn(2+)</name>
        <dbReference type="ChEBI" id="CHEBI:29035"/>
    </cofactor>
    <text evidence="9">Mg(2+). Can also accept Mn(2+).</text>
</comment>
<keyword evidence="5 9" id="KW-0547">Nucleotide-binding</keyword>
<evidence type="ECO:0000256" key="3">
    <source>
        <dbReference type="ARBA" id="ARBA00022679"/>
    </source>
</evidence>
<dbReference type="EMBL" id="NWVC01000019">
    <property type="protein sequence ID" value="PCG12953.1"/>
    <property type="molecule type" value="Genomic_DNA"/>
</dbReference>
<name>A0A2A4I589_9SPHN</name>
<feature type="active site" description="Proton donor/acceptor" evidence="9">
    <location>
        <position position="151"/>
    </location>
</feature>
<dbReference type="NCBIfam" id="TIGR00016">
    <property type="entry name" value="ackA"/>
    <property type="match status" value="1"/>
</dbReference>
<sequence length="397" mass="41581">MSRAVLSLNAGSSSIKFGLFELDGDGGAFAAAAGKIEGIGTSPHLEARDASGVLLSEQRWGGGAALPHEAFLETLLNWAEAHLGSKELVGVGHRVVHGGLQFTGPAVLSDSVVDEIEALTPLAPLHQPHNLAAIRAIRSVRPRLPQVACFDTAFHRTQPAVAMRFALPRELGRQGIRRYGFHGISYEYVSRTLLKVTPELASARVIVAHLGNGASLCAMRGGLSVDTTMGFTALDGLVMGTRCGSIDPGVLLYLLQQKGLTAEDVQRLLYEQSGLLGVSGLSSDMRVLLDSDDPRADEAIELFAYRVAREAGALAASLGGVDAFVFTAGIGEGAASVRALIAERLAWLGVKIDAAANAAGEGVVSAPDSAVLLRVMHTDEELMIALHTIELLLAAAA</sequence>
<evidence type="ECO:0000256" key="6">
    <source>
        <dbReference type="ARBA" id="ARBA00022777"/>
    </source>
</evidence>
<comment type="subunit">
    <text evidence="9">Homodimer.</text>
</comment>
<dbReference type="InterPro" id="IPR004372">
    <property type="entry name" value="Ac/propionate_kinase"/>
</dbReference>
<comment type="similarity">
    <text evidence="1 9 10">Belongs to the acetokinase family.</text>
</comment>
<comment type="catalytic activity">
    <reaction evidence="9">
        <text>acetate + ATP = acetyl phosphate + ADP</text>
        <dbReference type="Rhea" id="RHEA:11352"/>
        <dbReference type="ChEBI" id="CHEBI:22191"/>
        <dbReference type="ChEBI" id="CHEBI:30089"/>
        <dbReference type="ChEBI" id="CHEBI:30616"/>
        <dbReference type="ChEBI" id="CHEBI:456216"/>
        <dbReference type="EC" id="2.7.2.1"/>
    </reaction>
</comment>
<comment type="pathway">
    <text evidence="9">Metabolic intermediate biosynthesis; acetyl-CoA biosynthesis; acetyl-CoA from acetate: step 1/2.</text>
</comment>
<evidence type="ECO:0000256" key="2">
    <source>
        <dbReference type="ARBA" id="ARBA00022490"/>
    </source>
</evidence>
<dbReference type="Pfam" id="PF00871">
    <property type="entry name" value="Acetate_kinase"/>
    <property type="match status" value="1"/>
</dbReference>
<dbReference type="PANTHER" id="PTHR21060">
    <property type="entry name" value="ACETATE KINASE"/>
    <property type="match status" value="1"/>
</dbReference>